<dbReference type="EMBL" id="JAJSOF020000017">
    <property type="protein sequence ID" value="KAJ4440690.1"/>
    <property type="molecule type" value="Genomic_DNA"/>
</dbReference>
<name>A0ABQ8T475_PERAM</name>
<keyword evidence="2" id="KW-1185">Reference proteome</keyword>
<proteinExistence type="predicted"/>
<gene>
    <name evidence="1" type="ORF">ANN_08838</name>
</gene>
<sequence length="99" mass="11740">MALINQKYPRELAEHWIEVFESARMEPSAYHVVHVDQAMLRNWTLYLTPLLKKTSPIVTRPNTETIFTVNHPRLAELRSTYVECGKLQLRFQQMAYLHK</sequence>
<organism evidence="1 2">
    <name type="scientific">Periplaneta americana</name>
    <name type="common">American cockroach</name>
    <name type="synonym">Blatta americana</name>
    <dbReference type="NCBI Taxonomy" id="6978"/>
    <lineage>
        <taxon>Eukaryota</taxon>
        <taxon>Metazoa</taxon>
        <taxon>Ecdysozoa</taxon>
        <taxon>Arthropoda</taxon>
        <taxon>Hexapoda</taxon>
        <taxon>Insecta</taxon>
        <taxon>Pterygota</taxon>
        <taxon>Neoptera</taxon>
        <taxon>Polyneoptera</taxon>
        <taxon>Dictyoptera</taxon>
        <taxon>Blattodea</taxon>
        <taxon>Blattoidea</taxon>
        <taxon>Blattidae</taxon>
        <taxon>Blattinae</taxon>
        <taxon>Periplaneta</taxon>
    </lineage>
</organism>
<accession>A0ABQ8T475</accession>
<protein>
    <submittedName>
        <fullName evidence="1">Uncharacterized protein</fullName>
    </submittedName>
</protein>
<dbReference type="Proteomes" id="UP001148838">
    <property type="component" value="Unassembled WGS sequence"/>
</dbReference>
<evidence type="ECO:0000313" key="2">
    <source>
        <dbReference type="Proteomes" id="UP001148838"/>
    </source>
</evidence>
<comment type="caution">
    <text evidence="1">The sequence shown here is derived from an EMBL/GenBank/DDBJ whole genome shotgun (WGS) entry which is preliminary data.</text>
</comment>
<evidence type="ECO:0000313" key="1">
    <source>
        <dbReference type="EMBL" id="KAJ4440690.1"/>
    </source>
</evidence>
<reference evidence="1 2" key="1">
    <citation type="journal article" date="2022" name="Allergy">
        <title>Genome assembly and annotation of Periplaneta americana reveal a comprehensive cockroach allergen profile.</title>
        <authorList>
            <person name="Wang L."/>
            <person name="Xiong Q."/>
            <person name="Saelim N."/>
            <person name="Wang L."/>
            <person name="Nong W."/>
            <person name="Wan A.T."/>
            <person name="Shi M."/>
            <person name="Liu X."/>
            <person name="Cao Q."/>
            <person name="Hui J.H.L."/>
            <person name="Sookrung N."/>
            <person name="Leung T.F."/>
            <person name="Tungtrongchitr A."/>
            <person name="Tsui S.K.W."/>
        </authorList>
    </citation>
    <scope>NUCLEOTIDE SEQUENCE [LARGE SCALE GENOMIC DNA]</scope>
    <source>
        <strain evidence="1">PWHHKU_190912</strain>
    </source>
</reference>